<dbReference type="Pfam" id="PF12704">
    <property type="entry name" value="MacB_PCD"/>
    <property type="match status" value="1"/>
</dbReference>
<feature type="transmembrane region" description="Helical" evidence="6">
    <location>
        <begin position="324"/>
        <end position="348"/>
    </location>
</feature>
<dbReference type="GO" id="GO:0022857">
    <property type="term" value="F:transmembrane transporter activity"/>
    <property type="evidence" value="ECO:0007669"/>
    <property type="project" value="TreeGrafter"/>
</dbReference>
<evidence type="ECO:0000256" key="1">
    <source>
        <dbReference type="ARBA" id="ARBA00004651"/>
    </source>
</evidence>
<dbReference type="InterPro" id="IPR025857">
    <property type="entry name" value="MacB_PCD"/>
</dbReference>
<feature type="transmembrane region" description="Helical" evidence="6">
    <location>
        <begin position="267"/>
        <end position="295"/>
    </location>
</feature>
<dbReference type="PANTHER" id="PTHR30572:SF15">
    <property type="entry name" value="ABC TRANSPORTER PERMEASE"/>
    <property type="match status" value="1"/>
</dbReference>
<keyword evidence="2" id="KW-1003">Cell membrane</keyword>
<evidence type="ECO:0000256" key="4">
    <source>
        <dbReference type="ARBA" id="ARBA00022989"/>
    </source>
</evidence>
<evidence type="ECO:0000259" key="7">
    <source>
        <dbReference type="Pfam" id="PF02687"/>
    </source>
</evidence>
<feature type="domain" description="MacB-like periplasmic core" evidence="8">
    <location>
        <begin position="40"/>
        <end position="211"/>
    </location>
</feature>
<dbReference type="InterPro" id="IPR050250">
    <property type="entry name" value="Macrolide_Exporter_MacB"/>
</dbReference>
<feature type="transmembrane region" description="Helical" evidence="6">
    <location>
        <begin position="34"/>
        <end position="54"/>
    </location>
</feature>
<dbReference type="GO" id="GO:0005886">
    <property type="term" value="C:plasma membrane"/>
    <property type="evidence" value="ECO:0007669"/>
    <property type="project" value="UniProtKB-SubCell"/>
</dbReference>
<comment type="subcellular location">
    <subcellularLocation>
        <location evidence="1">Cell membrane</location>
        <topology evidence="1">Multi-pass membrane protein</topology>
    </subcellularLocation>
</comment>
<feature type="transmembrane region" description="Helical" evidence="6">
    <location>
        <begin position="368"/>
        <end position="388"/>
    </location>
</feature>
<sequence>MQHHSSHSTLDRSLAGECLAMARMSLANIWLSKWSSVCIIGCIVLMVAVQATFLSMAEGFQSSMDSAGSDSIAVLVDKQSQSESSSQVSREQVELLRHAKVLGSNQLFSPEFRMSVSVLGREDNRKMNVALRGLTPAGFALREGYKIVQGRAPQAGRFELIVGDSLARRVKDTTLGSRLNLGGQDWTIVGHFQLQNAVFETEFWADLAMVQAGYKRENQYQSIRIGHLDASGLAQLRQFVQADSRLALDVLTEQELFREQIKDTTNVILYLGWPLAAILGIGALVGILNIMFISLEARFNSLRIIGLLGFSVTSIRFGIIFETVLLSCIGALLGIGVITLLLDGAAAWSVTGGIDSEVYNIKVGVSTLGQTLGFSLFLGLLGGLLPAWKGLNKESNHV</sequence>
<evidence type="ECO:0000259" key="8">
    <source>
        <dbReference type="Pfam" id="PF12704"/>
    </source>
</evidence>
<dbReference type="Proteomes" id="UP000664654">
    <property type="component" value="Unassembled WGS sequence"/>
</dbReference>
<keyword evidence="5 6" id="KW-0472">Membrane</keyword>
<dbReference type="EMBL" id="JAFKCV010000001">
    <property type="protein sequence ID" value="MBN7823942.1"/>
    <property type="molecule type" value="Genomic_DNA"/>
</dbReference>
<dbReference type="PANTHER" id="PTHR30572">
    <property type="entry name" value="MEMBRANE COMPONENT OF TRANSPORTER-RELATED"/>
    <property type="match status" value="1"/>
</dbReference>
<dbReference type="InterPro" id="IPR003838">
    <property type="entry name" value="ABC3_permease_C"/>
</dbReference>
<keyword evidence="4 6" id="KW-1133">Transmembrane helix</keyword>
<evidence type="ECO:0000256" key="2">
    <source>
        <dbReference type="ARBA" id="ARBA00022475"/>
    </source>
</evidence>
<dbReference type="AlphaFoldDB" id="A0A939DJS7"/>
<name>A0A939DJS7_9ALTE</name>
<keyword evidence="3 6" id="KW-0812">Transmembrane</keyword>
<evidence type="ECO:0000256" key="3">
    <source>
        <dbReference type="ARBA" id="ARBA00022692"/>
    </source>
</evidence>
<reference evidence="9" key="1">
    <citation type="submission" date="2021-03" db="EMBL/GenBank/DDBJ databases">
        <title>novel species isolated from a fishpond in China.</title>
        <authorList>
            <person name="Lu H."/>
            <person name="Cai Z."/>
        </authorList>
    </citation>
    <scope>NUCLEOTIDE SEQUENCE</scope>
    <source>
        <strain evidence="9">JCM 30855</strain>
    </source>
</reference>
<feature type="transmembrane region" description="Helical" evidence="6">
    <location>
        <begin position="301"/>
        <end position="319"/>
    </location>
</feature>
<protein>
    <submittedName>
        <fullName evidence="9">ABC transporter permease</fullName>
    </submittedName>
</protein>
<gene>
    <name evidence="9" type="ORF">J0A66_01775</name>
</gene>
<evidence type="ECO:0000313" key="10">
    <source>
        <dbReference type="Proteomes" id="UP000664654"/>
    </source>
</evidence>
<dbReference type="RefSeq" id="WP_206572045.1">
    <property type="nucleotide sequence ID" value="NZ_JAFKCV010000001.1"/>
</dbReference>
<organism evidence="9 10">
    <name type="scientific">Bowmanella dokdonensis</name>
    <dbReference type="NCBI Taxonomy" id="751969"/>
    <lineage>
        <taxon>Bacteria</taxon>
        <taxon>Pseudomonadati</taxon>
        <taxon>Pseudomonadota</taxon>
        <taxon>Gammaproteobacteria</taxon>
        <taxon>Alteromonadales</taxon>
        <taxon>Alteromonadaceae</taxon>
        <taxon>Bowmanella</taxon>
    </lineage>
</organism>
<dbReference type="Pfam" id="PF02687">
    <property type="entry name" value="FtsX"/>
    <property type="match status" value="1"/>
</dbReference>
<keyword evidence="10" id="KW-1185">Reference proteome</keyword>
<evidence type="ECO:0000256" key="5">
    <source>
        <dbReference type="ARBA" id="ARBA00023136"/>
    </source>
</evidence>
<accession>A0A939DJS7</accession>
<comment type="caution">
    <text evidence="9">The sequence shown here is derived from an EMBL/GenBank/DDBJ whole genome shotgun (WGS) entry which is preliminary data.</text>
</comment>
<proteinExistence type="predicted"/>
<evidence type="ECO:0000256" key="6">
    <source>
        <dbReference type="SAM" id="Phobius"/>
    </source>
</evidence>
<evidence type="ECO:0000313" key="9">
    <source>
        <dbReference type="EMBL" id="MBN7823942.1"/>
    </source>
</evidence>
<feature type="domain" description="ABC3 transporter permease C-terminal" evidence="7">
    <location>
        <begin position="276"/>
        <end position="394"/>
    </location>
</feature>